<evidence type="ECO:0000256" key="1">
    <source>
        <dbReference type="SAM" id="SignalP"/>
    </source>
</evidence>
<gene>
    <name evidence="2" type="ORF">UM93_08650</name>
</gene>
<dbReference type="KEGG" id="ari:UM93_08650"/>
<name>A0A0D4BYR4_9MICC</name>
<keyword evidence="3" id="KW-1185">Reference proteome</keyword>
<dbReference type="Proteomes" id="UP000061839">
    <property type="component" value="Chromosome"/>
</dbReference>
<accession>A0A0D4BYR4</accession>
<dbReference type="HOGENOM" id="CLU_1369754_0_0_11"/>
<dbReference type="EMBL" id="CP011005">
    <property type="protein sequence ID" value="AJT41562.1"/>
    <property type="molecule type" value="Genomic_DNA"/>
</dbReference>
<protein>
    <submittedName>
        <fullName evidence="2">Uncharacterized protein</fullName>
    </submittedName>
</protein>
<evidence type="ECO:0000313" key="2">
    <source>
        <dbReference type="EMBL" id="AJT41562.1"/>
    </source>
</evidence>
<dbReference type="PATRIC" id="fig|1618207.4.peg.1752"/>
<evidence type="ECO:0000313" key="3">
    <source>
        <dbReference type="Proteomes" id="UP000061839"/>
    </source>
</evidence>
<proteinExistence type="predicted"/>
<sequence length="199" mass="21218">MRKNVKTSLLLSSTLVAGVTAFSLLTSQVGNAEDMRPAEKYNLSVVYSGGELKSSLPKKIDTSQIGDGIVSSGSIKKLDSDSFQESYIFVDGGGRLCMVLYIPSSSNKDDWVSGSSCVDSKGFNTGGIGVRVSNLKASYESYVIPDGKTVVAENYLSSSAVKYQLVGNVLKIDPATSAQDRLKISDGFHVNLIPEGEKK</sequence>
<keyword evidence="1" id="KW-0732">Signal</keyword>
<feature type="signal peptide" evidence="1">
    <location>
        <begin position="1"/>
        <end position="32"/>
    </location>
</feature>
<dbReference type="AlphaFoldDB" id="A0A0D4BYR4"/>
<organism evidence="2 3">
    <name type="scientific">Psychromicrobium lacuslunae</name>
    <dbReference type="NCBI Taxonomy" id="1618207"/>
    <lineage>
        <taxon>Bacteria</taxon>
        <taxon>Bacillati</taxon>
        <taxon>Actinomycetota</taxon>
        <taxon>Actinomycetes</taxon>
        <taxon>Micrococcales</taxon>
        <taxon>Micrococcaceae</taxon>
        <taxon>Psychromicrobium</taxon>
    </lineage>
</organism>
<reference evidence="2 3" key="1">
    <citation type="journal article" date="2015" name="Genome Announc.">
        <title>Complete Genome Sequencing of Protease-Producing Novel Arthrobacter sp. Strain IHBB 11108 Using PacBio Single-Molecule Real-Time Sequencing Technology.</title>
        <authorList>
            <person name="Kiran S."/>
            <person name="Swarnkar M.K."/>
            <person name="Pal M."/>
            <person name="Thakur R."/>
            <person name="Tewari R."/>
            <person name="Singh A.K."/>
            <person name="Gulati A."/>
        </authorList>
    </citation>
    <scope>NUCLEOTIDE SEQUENCE [LARGE SCALE GENOMIC DNA]</scope>
    <source>
        <strain evidence="2 3">IHBB 11108</strain>
    </source>
</reference>
<dbReference type="RefSeq" id="WP_045075028.1">
    <property type="nucleotide sequence ID" value="NZ_CP011005.1"/>
</dbReference>
<feature type="chain" id="PRO_5002281114" evidence="1">
    <location>
        <begin position="33"/>
        <end position="199"/>
    </location>
</feature>